<accession>A0A645GZ56</accession>
<sequence length="136" mass="15310">MFSCHERGSGPAKQINDNAVLLRGVPHRIGDEGQTFRGRMKLRLRRSVKLPDGCLFPVAIELMPGCILERVDDRFMPHLVVHSADDQRVFHPDAGCGVMKSCVHYGIVEVDLFSIRVKHIQRSAIRQMLIDVLHSG</sequence>
<reference evidence="1" key="1">
    <citation type="submission" date="2019-08" db="EMBL/GenBank/DDBJ databases">
        <authorList>
            <person name="Kucharzyk K."/>
            <person name="Murdoch R.W."/>
            <person name="Higgins S."/>
            <person name="Loffler F."/>
        </authorList>
    </citation>
    <scope>NUCLEOTIDE SEQUENCE</scope>
</reference>
<evidence type="ECO:0000313" key="1">
    <source>
        <dbReference type="EMBL" id="MPN31690.1"/>
    </source>
</evidence>
<proteinExistence type="predicted"/>
<comment type="caution">
    <text evidence="1">The sequence shown here is derived from an EMBL/GenBank/DDBJ whole genome shotgun (WGS) entry which is preliminary data.</text>
</comment>
<gene>
    <name evidence="1" type="ORF">SDC9_179164</name>
</gene>
<protein>
    <submittedName>
        <fullName evidence="1">Uncharacterized protein</fullName>
    </submittedName>
</protein>
<organism evidence="1">
    <name type="scientific">bioreactor metagenome</name>
    <dbReference type="NCBI Taxonomy" id="1076179"/>
    <lineage>
        <taxon>unclassified sequences</taxon>
        <taxon>metagenomes</taxon>
        <taxon>ecological metagenomes</taxon>
    </lineage>
</organism>
<dbReference type="EMBL" id="VSSQ01083330">
    <property type="protein sequence ID" value="MPN31690.1"/>
    <property type="molecule type" value="Genomic_DNA"/>
</dbReference>
<name>A0A645GZ56_9ZZZZ</name>
<dbReference type="AlphaFoldDB" id="A0A645GZ56"/>